<dbReference type="RefSeq" id="XP_005185882.1">
    <property type="nucleotide sequence ID" value="XM_005185825.3"/>
</dbReference>
<dbReference type="Proteomes" id="UP001652621">
    <property type="component" value="Unplaced"/>
</dbReference>
<accession>A0A1I8NF33</accession>
<keyword evidence="1" id="KW-0732">Signal</keyword>
<dbReference type="GeneID" id="101891414"/>
<dbReference type="VEuPathDB" id="VectorBase:MDOA014522"/>
<dbReference type="VEuPathDB" id="VectorBase:MDOMA2_019962"/>
<dbReference type="EnsemblMetazoa" id="MDOA014522-RA">
    <property type="protein sequence ID" value="MDOA014522-PA"/>
    <property type="gene ID" value="MDOA014522"/>
</dbReference>
<reference evidence="4" key="2">
    <citation type="submission" date="2025-04" db="UniProtKB">
        <authorList>
            <consortium name="RefSeq"/>
        </authorList>
    </citation>
    <scope>IDENTIFICATION</scope>
    <source>
        <strain evidence="4">Aabys</strain>
    </source>
</reference>
<dbReference type="OrthoDB" id="8067553at2759"/>
<reference evidence="2" key="1">
    <citation type="submission" date="2020-05" db="UniProtKB">
        <authorList>
            <consortium name="EnsemblMetazoa"/>
        </authorList>
    </citation>
    <scope>IDENTIFICATION</scope>
    <source>
        <strain evidence="2">Aabys</strain>
    </source>
</reference>
<evidence type="ECO:0000313" key="2">
    <source>
        <dbReference type="EnsemblMetazoa" id="MDOA014522-PA"/>
    </source>
</evidence>
<dbReference type="AlphaFoldDB" id="A0A1I8NF33"/>
<evidence type="ECO:0000313" key="4">
    <source>
        <dbReference type="RefSeq" id="XP_005185882.1"/>
    </source>
</evidence>
<protein>
    <submittedName>
        <fullName evidence="4">Cuticle protein 38</fullName>
    </submittedName>
</protein>
<name>A0A1I8NF33_MUSDO</name>
<evidence type="ECO:0000256" key="1">
    <source>
        <dbReference type="SAM" id="SignalP"/>
    </source>
</evidence>
<feature type="chain" id="PRO_5044561581" evidence="1">
    <location>
        <begin position="18"/>
        <end position="136"/>
    </location>
</feature>
<organism evidence="2">
    <name type="scientific">Musca domestica</name>
    <name type="common">House fly</name>
    <dbReference type="NCBI Taxonomy" id="7370"/>
    <lineage>
        <taxon>Eukaryota</taxon>
        <taxon>Metazoa</taxon>
        <taxon>Ecdysozoa</taxon>
        <taxon>Arthropoda</taxon>
        <taxon>Hexapoda</taxon>
        <taxon>Insecta</taxon>
        <taxon>Pterygota</taxon>
        <taxon>Neoptera</taxon>
        <taxon>Endopterygota</taxon>
        <taxon>Diptera</taxon>
        <taxon>Brachycera</taxon>
        <taxon>Muscomorpha</taxon>
        <taxon>Muscoidea</taxon>
        <taxon>Muscidae</taxon>
        <taxon>Musca</taxon>
    </lineage>
</organism>
<dbReference type="eggNOG" id="ENOG502SYSB">
    <property type="taxonomic scope" value="Eukaryota"/>
</dbReference>
<feature type="signal peptide" evidence="1">
    <location>
        <begin position="1"/>
        <end position="17"/>
    </location>
</feature>
<gene>
    <name evidence="2" type="primary">101891414</name>
    <name evidence="4" type="synonym">LOC101891414</name>
</gene>
<keyword evidence="3" id="KW-1185">Reference proteome</keyword>
<sequence length="136" mass="13739">MFKLIAVFSAICAVASAGYLGGYGHGVALSAPAYTTSYHAPAVVAAPVVHAAPVYKSYAAPIAVAAPVVKTYAPVATSYANTYKVSAKAIPVVHAAPAVVAAPVYKSYAAPAVVAAPAYGYGYHHGLASYGHSVYH</sequence>
<proteinExistence type="predicted"/>
<dbReference type="KEGG" id="mde:101891414"/>
<evidence type="ECO:0000313" key="3">
    <source>
        <dbReference type="Proteomes" id="UP001652621"/>
    </source>
</evidence>
<dbReference type="STRING" id="7370.A0A1I8NF33"/>